<reference evidence="2" key="1">
    <citation type="journal article" date="2015" name="Proc. Natl. Acad. Sci. U.S.A.">
        <title>Networks of energetic and metabolic interactions define dynamics in microbial communities.</title>
        <authorList>
            <person name="Embree M."/>
            <person name="Liu J.K."/>
            <person name="Al-Bassam M.M."/>
            <person name="Zengler K."/>
        </authorList>
    </citation>
    <scope>NUCLEOTIDE SEQUENCE</scope>
</reference>
<dbReference type="AlphaFoldDB" id="A0A0W8E879"/>
<evidence type="ECO:0000259" key="1">
    <source>
        <dbReference type="Pfam" id="PF09989"/>
    </source>
</evidence>
<organism evidence="2">
    <name type="scientific">hydrocarbon metagenome</name>
    <dbReference type="NCBI Taxonomy" id="938273"/>
    <lineage>
        <taxon>unclassified sequences</taxon>
        <taxon>metagenomes</taxon>
        <taxon>ecological metagenomes</taxon>
    </lineage>
</organism>
<name>A0A0W8E879_9ZZZZ</name>
<dbReference type="Pfam" id="PF09989">
    <property type="entry name" value="DUF2229"/>
    <property type="match status" value="1"/>
</dbReference>
<feature type="domain" description="DUF2229" evidence="1">
    <location>
        <begin position="3"/>
        <end position="220"/>
    </location>
</feature>
<dbReference type="InterPro" id="IPR018709">
    <property type="entry name" value="CoA_activase_DUF2229"/>
</dbReference>
<dbReference type="EMBL" id="LNQE01001842">
    <property type="protein sequence ID" value="KUG04761.1"/>
    <property type="molecule type" value="Genomic_DNA"/>
</dbReference>
<dbReference type="InterPro" id="IPR051805">
    <property type="entry name" value="Dehydratase_Activator_Redct"/>
</dbReference>
<protein>
    <submittedName>
        <fullName evidence="2">Activator of (R)-2-hydroxyglutaryl-coa dehydratase</fullName>
    </submittedName>
</protein>
<dbReference type="PANTHER" id="PTHR32329:SF2">
    <property type="entry name" value="BIFUNCTIONAL PROTEIN [INCLUDES 2-HYDROXYACYL-COA DEHYDRATASE (N-TER) AND ITS ACTIVATOR DOMAIN (C_TERM)"/>
    <property type="match status" value="1"/>
</dbReference>
<comment type="caution">
    <text evidence="2">The sequence shown here is derived from an EMBL/GenBank/DDBJ whole genome shotgun (WGS) entry which is preliminary data.</text>
</comment>
<dbReference type="Gene3D" id="3.40.50.11900">
    <property type="match status" value="1"/>
</dbReference>
<evidence type="ECO:0000313" key="2">
    <source>
        <dbReference type="EMBL" id="KUG04761.1"/>
    </source>
</evidence>
<gene>
    <name evidence="2" type="ORF">ASZ90_017900</name>
</gene>
<sequence>MKTIGIPRGLFYYYYYPLYKTFFSDLGARVILSPKTTRITVDQGIDAAVDETCFPIKVYFGHVKELCKYELDYLFVPRLVSIEPRSYICPKFMGVPDMIRASFTDLPSLIDITVDLSRSDRDFKDQVLKTGRIFTRKSSRIQDAYEHGKQEIEYCRAIASQGYTMAEAIEIWEGQDIELQRNGNLRIGVLGHGYSLYDEAISMNIIGRLREMGCSVVLPEELPVKQVEKEAAMMPKRIFWTLGRKMVGSALKMEKMADIDGIIYVACFGCGPDSFVGEIIERKVNDKAYMLIVIDEHTGEGGLITRLEAFCDMLRRRRRQQVEDHISAYG</sequence>
<dbReference type="PANTHER" id="PTHR32329">
    <property type="entry name" value="BIFUNCTIONAL PROTEIN [INCLUDES 2-HYDROXYACYL-COA DEHYDRATASE (N-TER) AND ITS ACTIVATOR DOMAIN (C_TERM)-RELATED"/>
    <property type="match status" value="1"/>
</dbReference>
<accession>A0A0W8E879</accession>
<proteinExistence type="predicted"/>